<keyword evidence="2" id="KW-1185">Reference proteome</keyword>
<protein>
    <submittedName>
        <fullName evidence="1">Uncharacterized protein</fullName>
    </submittedName>
</protein>
<gene>
    <name evidence="1" type="ORF">NW755_005438</name>
</gene>
<comment type="caution">
    <text evidence="1">The sequence shown here is derived from an EMBL/GenBank/DDBJ whole genome shotgun (WGS) entry which is preliminary data.</text>
</comment>
<dbReference type="AlphaFoldDB" id="A0A9W8V0W7"/>
<accession>A0A9W8V0W7</accession>
<proteinExistence type="predicted"/>
<name>A0A9W8V0W7_9HYPO</name>
<dbReference type="Proteomes" id="UP001152087">
    <property type="component" value="Unassembled WGS sequence"/>
</dbReference>
<evidence type="ECO:0000313" key="2">
    <source>
        <dbReference type="Proteomes" id="UP001152087"/>
    </source>
</evidence>
<evidence type="ECO:0000313" key="1">
    <source>
        <dbReference type="EMBL" id="KAJ4190296.1"/>
    </source>
</evidence>
<dbReference type="EMBL" id="JAOQAV010000011">
    <property type="protein sequence ID" value="KAJ4190296.1"/>
    <property type="molecule type" value="Genomic_DNA"/>
</dbReference>
<reference evidence="1" key="1">
    <citation type="submission" date="2022-09" db="EMBL/GenBank/DDBJ databases">
        <title>Fusarium specimens isolated from Avocado Roots.</title>
        <authorList>
            <person name="Stajich J."/>
            <person name="Roper C."/>
            <person name="Heimlech-Rivalta G."/>
        </authorList>
    </citation>
    <scope>NUCLEOTIDE SEQUENCE</scope>
    <source>
        <strain evidence="1">A02</strain>
    </source>
</reference>
<organism evidence="1 2">
    <name type="scientific">Fusarium falciforme</name>
    <dbReference type="NCBI Taxonomy" id="195108"/>
    <lineage>
        <taxon>Eukaryota</taxon>
        <taxon>Fungi</taxon>
        <taxon>Dikarya</taxon>
        <taxon>Ascomycota</taxon>
        <taxon>Pezizomycotina</taxon>
        <taxon>Sordariomycetes</taxon>
        <taxon>Hypocreomycetidae</taxon>
        <taxon>Hypocreales</taxon>
        <taxon>Nectriaceae</taxon>
        <taxon>Fusarium</taxon>
        <taxon>Fusarium solani species complex</taxon>
    </lineage>
</organism>
<sequence>MNFKTEPVKTESVNMEGFMAIKRELVPFPNKKAGPSVDADNEVVFLGTTLPPSAPPLGTCSCGRLCDHVLVPVLDTKPVTKTDEPFAASSRALEVIDLISDDKKDVYFYLPPTRKEKERA</sequence>